<name>A0AAV9N098_9EURO</name>
<dbReference type="Proteomes" id="UP001358417">
    <property type="component" value="Unassembled WGS sequence"/>
</dbReference>
<organism evidence="2 3">
    <name type="scientific">Exophiala bonariae</name>
    <dbReference type="NCBI Taxonomy" id="1690606"/>
    <lineage>
        <taxon>Eukaryota</taxon>
        <taxon>Fungi</taxon>
        <taxon>Dikarya</taxon>
        <taxon>Ascomycota</taxon>
        <taxon>Pezizomycotina</taxon>
        <taxon>Eurotiomycetes</taxon>
        <taxon>Chaetothyriomycetidae</taxon>
        <taxon>Chaetothyriales</taxon>
        <taxon>Herpotrichiellaceae</taxon>
        <taxon>Exophiala</taxon>
    </lineage>
</organism>
<gene>
    <name evidence="2" type="ORF">LTR84_008212</name>
</gene>
<dbReference type="RefSeq" id="XP_064702001.1">
    <property type="nucleotide sequence ID" value="XM_064851760.1"/>
</dbReference>
<evidence type="ECO:0000313" key="2">
    <source>
        <dbReference type="EMBL" id="KAK5046410.1"/>
    </source>
</evidence>
<dbReference type="GeneID" id="89976376"/>
<comment type="caution">
    <text evidence="2">The sequence shown here is derived from an EMBL/GenBank/DDBJ whole genome shotgun (WGS) entry which is preliminary data.</text>
</comment>
<keyword evidence="3" id="KW-1185">Reference proteome</keyword>
<protein>
    <submittedName>
        <fullName evidence="2">Uncharacterized protein</fullName>
    </submittedName>
</protein>
<evidence type="ECO:0000313" key="3">
    <source>
        <dbReference type="Proteomes" id="UP001358417"/>
    </source>
</evidence>
<feature type="region of interest" description="Disordered" evidence="1">
    <location>
        <begin position="446"/>
        <end position="468"/>
    </location>
</feature>
<proteinExistence type="predicted"/>
<reference evidence="2 3" key="1">
    <citation type="submission" date="2023-08" db="EMBL/GenBank/DDBJ databases">
        <title>Black Yeasts Isolated from many extreme environments.</title>
        <authorList>
            <person name="Coleine C."/>
            <person name="Stajich J.E."/>
            <person name="Selbmann L."/>
        </authorList>
    </citation>
    <scope>NUCLEOTIDE SEQUENCE [LARGE SCALE GENOMIC DNA]</scope>
    <source>
        <strain evidence="2 3">CCFEE 5792</strain>
    </source>
</reference>
<evidence type="ECO:0000256" key="1">
    <source>
        <dbReference type="SAM" id="MobiDB-lite"/>
    </source>
</evidence>
<dbReference type="EMBL" id="JAVRRD010000030">
    <property type="protein sequence ID" value="KAK5046410.1"/>
    <property type="molecule type" value="Genomic_DNA"/>
</dbReference>
<dbReference type="AlphaFoldDB" id="A0AAV9N098"/>
<accession>A0AAV9N098</accession>
<sequence length="468" mass="53683">MPPTGKMTEELAARRVRHAVQADKNWNEIDIQFLKQQGKLDDLCEKINCDEFTMQVRQVPEPDVQIPVGSVHSGLATTYRTHTSESRYDCNCERSDNGSDVEIFEISERASQARVLGHKRMREDPKLTSNNNDEVPTKVKAIHLPPASRLTLEFGKWLQQEPDLEAPDFQVNDIAENEIPVGQLKLDPIPKRIVVASTGLGKVHYYVRNWTVKGQKMKCGNDYGVCYPSDTQFSWDWEDANRNILWMEYLVQARATRTAESLYTFLTDETHKNAKSDKNSPYKNGEDFRAHPWLGNIWDLTAPNKTAKSLSDPERTPGDLFSILNDLDHQCRLMYGEIRKAYNAIEKCSQDESNSLADCTRMTEQHVAKVWEQMHAMVHTMYATRKQPKVEFTTLIKFGKRPMELFGVSPIKTDSEGIIFLSRKVPTLKSIYLEEAEQRDWQLTLLHDAQSQSQRAHEAPEAQQGRPE</sequence>